<dbReference type="PANTHER" id="PTHR24413">
    <property type="entry name" value="SPECKLE-TYPE POZ PROTEIN"/>
    <property type="match status" value="1"/>
</dbReference>
<evidence type="ECO:0000256" key="2">
    <source>
        <dbReference type="SAM" id="SignalP"/>
    </source>
</evidence>
<dbReference type="Proteomes" id="UP001642540">
    <property type="component" value="Unassembled WGS sequence"/>
</dbReference>
<dbReference type="InterPro" id="IPR011333">
    <property type="entry name" value="SKP1/BTB/POZ_sf"/>
</dbReference>
<proteinExistence type="predicted"/>
<gene>
    <name evidence="4" type="ORF">ODALV1_LOCUS2083</name>
</gene>
<dbReference type="InterPro" id="IPR000210">
    <property type="entry name" value="BTB/POZ_dom"/>
</dbReference>
<feature type="chain" id="PRO_5045711670" description="BTB domain-containing protein" evidence="2">
    <location>
        <begin position="25"/>
        <end position="523"/>
    </location>
</feature>
<sequence length="523" mass="59525">MRTQIVLYSKVLVVLVICSRQALSENKVNDVDTASTSSTSPLEDVTSNNTRCSQTHLSFTKETLLHIWEIKGLLGYISYIKRFDQPFELKTDHVSFKSDNVDGKWVFKVLKVRHSSPFAMPSPSTAPSNVDNGDVRVIVTYSYEAKQPRKIDFLIHLTLIHGNKEVVLPPQRSTSPIIVQQRYYNTRGYQLNSNFFEYVYTFTWKDVVHPLDSFKSNAYHNKHHVGHQQQVTEPQNNYHHAHHHDHHEASEELFEEFTRTDFSGHFGDVTMKFVISAYFPGDPVSVTSSRCNASMLELVSPNLLEKLSSSVAAASGQNFHKDNTQRLHGTPPYLRYTNSMLHDDRFADVILVVGQDEVPAHRIVLATSSPAFSEILENTTVFYTSNQTSTSANCQLVHLPRILIEPQDIGLDCIHELLRYIYTGMVDNSKMNDGLANRLIIAADKYGLPELKRLCENIILQGLKAENAIELYLLGNRVSSARIIRKALSIMKLNKARLATQTEDFRQLSLRHPKLMYELFLSD</sequence>
<dbReference type="Gene3D" id="3.30.710.10">
    <property type="entry name" value="Potassium Channel Kv1.1, Chain A"/>
    <property type="match status" value="1"/>
</dbReference>
<keyword evidence="2" id="KW-0732">Signal</keyword>
<name>A0ABP1PNS2_9HEXA</name>
<organism evidence="4 5">
    <name type="scientific">Orchesella dallaii</name>
    <dbReference type="NCBI Taxonomy" id="48710"/>
    <lineage>
        <taxon>Eukaryota</taxon>
        <taxon>Metazoa</taxon>
        <taxon>Ecdysozoa</taxon>
        <taxon>Arthropoda</taxon>
        <taxon>Hexapoda</taxon>
        <taxon>Collembola</taxon>
        <taxon>Entomobryomorpha</taxon>
        <taxon>Entomobryoidea</taxon>
        <taxon>Orchesellidae</taxon>
        <taxon>Orchesellinae</taxon>
        <taxon>Orchesella</taxon>
    </lineage>
</organism>
<dbReference type="EMBL" id="CAXLJM020000007">
    <property type="protein sequence ID" value="CAL8072258.1"/>
    <property type="molecule type" value="Genomic_DNA"/>
</dbReference>
<comment type="caution">
    <text evidence="4">The sequence shown here is derived from an EMBL/GenBank/DDBJ whole genome shotgun (WGS) entry which is preliminary data.</text>
</comment>
<dbReference type="Pfam" id="PF00651">
    <property type="entry name" value="BTB"/>
    <property type="match status" value="1"/>
</dbReference>
<dbReference type="PROSITE" id="PS50097">
    <property type="entry name" value="BTB"/>
    <property type="match status" value="1"/>
</dbReference>
<evidence type="ECO:0000259" key="3">
    <source>
        <dbReference type="PROSITE" id="PS50097"/>
    </source>
</evidence>
<reference evidence="4 5" key="1">
    <citation type="submission" date="2024-08" db="EMBL/GenBank/DDBJ databases">
        <authorList>
            <person name="Cucini C."/>
            <person name="Frati F."/>
        </authorList>
    </citation>
    <scope>NUCLEOTIDE SEQUENCE [LARGE SCALE GENOMIC DNA]</scope>
</reference>
<keyword evidence="5" id="KW-1185">Reference proteome</keyword>
<dbReference type="SUPFAM" id="SSF54695">
    <property type="entry name" value="POZ domain"/>
    <property type="match status" value="1"/>
</dbReference>
<feature type="region of interest" description="Disordered" evidence="1">
    <location>
        <begin position="29"/>
        <end position="49"/>
    </location>
</feature>
<dbReference type="SMART" id="SM00225">
    <property type="entry name" value="BTB"/>
    <property type="match status" value="1"/>
</dbReference>
<evidence type="ECO:0000313" key="4">
    <source>
        <dbReference type="EMBL" id="CAL8072258.1"/>
    </source>
</evidence>
<feature type="domain" description="BTB" evidence="3">
    <location>
        <begin position="347"/>
        <end position="430"/>
    </location>
</feature>
<evidence type="ECO:0000313" key="5">
    <source>
        <dbReference type="Proteomes" id="UP001642540"/>
    </source>
</evidence>
<feature type="signal peptide" evidence="2">
    <location>
        <begin position="1"/>
        <end position="24"/>
    </location>
</feature>
<accession>A0ABP1PNS2</accession>
<protein>
    <recommendedName>
        <fullName evidence="3">BTB domain-containing protein</fullName>
    </recommendedName>
</protein>
<evidence type="ECO:0000256" key="1">
    <source>
        <dbReference type="SAM" id="MobiDB-lite"/>
    </source>
</evidence>